<accession>A0AAD5QJ99</accession>
<comment type="caution">
    <text evidence="2">The sequence shown here is derived from an EMBL/GenBank/DDBJ whole genome shotgun (WGS) entry which is preliminary data.</text>
</comment>
<evidence type="ECO:0000313" key="2">
    <source>
        <dbReference type="EMBL" id="KAJ1348971.1"/>
    </source>
</evidence>
<dbReference type="AlphaFoldDB" id="A0AAD5QJ99"/>
<gene>
    <name evidence="2" type="ORF">KIN20_004383</name>
</gene>
<sequence length="66" mass="7243">MEKLERFASLILLPLLIGSISQQDVVDSDDNTTNTIALVDDVKREIINRLATSAALLTLATVDERC</sequence>
<feature type="signal peptide" evidence="1">
    <location>
        <begin position="1"/>
        <end position="22"/>
    </location>
</feature>
<evidence type="ECO:0000256" key="1">
    <source>
        <dbReference type="SAM" id="SignalP"/>
    </source>
</evidence>
<organism evidence="2 3">
    <name type="scientific">Parelaphostrongylus tenuis</name>
    <name type="common">Meningeal worm</name>
    <dbReference type="NCBI Taxonomy" id="148309"/>
    <lineage>
        <taxon>Eukaryota</taxon>
        <taxon>Metazoa</taxon>
        <taxon>Ecdysozoa</taxon>
        <taxon>Nematoda</taxon>
        <taxon>Chromadorea</taxon>
        <taxon>Rhabditida</taxon>
        <taxon>Rhabditina</taxon>
        <taxon>Rhabditomorpha</taxon>
        <taxon>Strongyloidea</taxon>
        <taxon>Metastrongylidae</taxon>
        <taxon>Parelaphostrongylus</taxon>
    </lineage>
</organism>
<keyword evidence="3" id="KW-1185">Reference proteome</keyword>
<proteinExistence type="predicted"/>
<name>A0AAD5QJ99_PARTN</name>
<dbReference type="EMBL" id="JAHQIW010000586">
    <property type="protein sequence ID" value="KAJ1348971.1"/>
    <property type="molecule type" value="Genomic_DNA"/>
</dbReference>
<dbReference type="Proteomes" id="UP001196413">
    <property type="component" value="Unassembled WGS sequence"/>
</dbReference>
<evidence type="ECO:0000313" key="3">
    <source>
        <dbReference type="Proteomes" id="UP001196413"/>
    </source>
</evidence>
<reference evidence="2" key="1">
    <citation type="submission" date="2021-06" db="EMBL/GenBank/DDBJ databases">
        <title>Parelaphostrongylus tenuis whole genome reference sequence.</title>
        <authorList>
            <person name="Garwood T.J."/>
            <person name="Larsen P.A."/>
            <person name="Fountain-Jones N.M."/>
            <person name="Garbe J.R."/>
            <person name="Macchietto M.G."/>
            <person name="Kania S.A."/>
            <person name="Gerhold R.W."/>
            <person name="Richards J.E."/>
            <person name="Wolf T.M."/>
        </authorList>
    </citation>
    <scope>NUCLEOTIDE SEQUENCE</scope>
    <source>
        <strain evidence="2">MNPRO001-30</strain>
        <tissue evidence="2">Meninges</tissue>
    </source>
</reference>
<protein>
    <submittedName>
        <fullName evidence="2">Uncharacterized protein</fullName>
    </submittedName>
</protein>
<feature type="chain" id="PRO_5042131906" evidence="1">
    <location>
        <begin position="23"/>
        <end position="66"/>
    </location>
</feature>
<keyword evidence="1" id="KW-0732">Signal</keyword>